<dbReference type="InterPro" id="IPR011743">
    <property type="entry name" value="Caa3_sub_IV"/>
</dbReference>
<dbReference type="Pfam" id="PF03626">
    <property type="entry name" value="COX4_pro"/>
    <property type="match status" value="1"/>
</dbReference>
<dbReference type="AlphaFoldDB" id="A0A1S1P1B1"/>
<evidence type="ECO:0000256" key="4">
    <source>
        <dbReference type="ARBA" id="ARBA00022989"/>
    </source>
</evidence>
<protein>
    <submittedName>
        <fullName evidence="7">Oxidase</fullName>
    </submittedName>
</protein>
<comment type="caution">
    <text evidence="7">The sequence shown here is derived from an EMBL/GenBank/DDBJ whole genome shotgun (WGS) entry which is preliminary data.</text>
</comment>
<evidence type="ECO:0000313" key="7">
    <source>
        <dbReference type="EMBL" id="OHV16768.1"/>
    </source>
</evidence>
<dbReference type="NCBIfam" id="TIGR02229">
    <property type="entry name" value="caa3_sub_IV"/>
    <property type="match status" value="1"/>
</dbReference>
<comment type="subcellular location">
    <subcellularLocation>
        <location evidence="1">Cell membrane</location>
        <topology evidence="1">Multi-pass membrane protein</topology>
    </subcellularLocation>
</comment>
<organism evidence="7 8">
    <name type="scientific">Methylorubrum extorquens</name>
    <name type="common">Methylobacterium dichloromethanicum</name>
    <name type="synonym">Methylobacterium extorquens</name>
    <dbReference type="NCBI Taxonomy" id="408"/>
    <lineage>
        <taxon>Bacteria</taxon>
        <taxon>Pseudomonadati</taxon>
        <taxon>Pseudomonadota</taxon>
        <taxon>Alphaproteobacteria</taxon>
        <taxon>Hyphomicrobiales</taxon>
        <taxon>Methylobacteriaceae</taxon>
        <taxon>Methylorubrum</taxon>
    </lineage>
</organism>
<evidence type="ECO:0000256" key="2">
    <source>
        <dbReference type="ARBA" id="ARBA00022475"/>
    </source>
</evidence>
<keyword evidence="4 6" id="KW-1133">Transmembrane helix</keyword>
<evidence type="ECO:0000256" key="5">
    <source>
        <dbReference type="ARBA" id="ARBA00023136"/>
    </source>
</evidence>
<gene>
    <name evidence="7" type="ORF">BK022_09995</name>
</gene>
<proteinExistence type="predicted"/>
<evidence type="ECO:0000256" key="6">
    <source>
        <dbReference type="SAM" id="Phobius"/>
    </source>
</evidence>
<name>A0A1S1P1B1_METEX</name>
<feature type="transmembrane region" description="Helical" evidence="6">
    <location>
        <begin position="73"/>
        <end position="91"/>
    </location>
</feature>
<dbReference type="EMBL" id="MNAO01000092">
    <property type="protein sequence ID" value="OHV16768.1"/>
    <property type="molecule type" value="Genomic_DNA"/>
</dbReference>
<evidence type="ECO:0000256" key="1">
    <source>
        <dbReference type="ARBA" id="ARBA00004651"/>
    </source>
</evidence>
<sequence>MTARLQTKAGAFWLRGLAVWLLLLGLLTASLLAAYHLKAPWAPAVNFGLATTQAALVALLFMRLNRADHLVRLAAACGLFWLAILFALTLTDTLSRLANT</sequence>
<dbReference type="GO" id="GO:0005886">
    <property type="term" value="C:plasma membrane"/>
    <property type="evidence" value="ECO:0007669"/>
    <property type="project" value="UniProtKB-SubCell"/>
</dbReference>
<evidence type="ECO:0000256" key="3">
    <source>
        <dbReference type="ARBA" id="ARBA00022692"/>
    </source>
</evidence>
<feature type="transmembrane region" description="Helical" evidence="6">
    <location>
        <begin position="41"/>
        <end position="61"/>
    </location>
</feature>
<dbReference type="Proteomes" id="UP000180215">
    <property type="component" value="Unassembled WGS sequence"/>
</dbReference>
<evidence type="ECO:0000313" key="8">
    <source>
        <dbReference type="Proteomes" id="UP000180215"/>
    </source>
</evidence>
<keyword evidence="3 6" id="KW-0812">Transmembrane</keyword>
<accession>A0A1S1P1B1</accession>
<reference evidence="7 8" key="1">
    <citation type="submission" date="2016-10" db="EMBL/GenBank/DDBJ databases">
        <title>Draft genome sequence of Methylobacterium extorquens CP3, a seed endophyte of Crotalaria pumila with plant growth-promoting and metal tolerance properties.</title>
        <authorList>
            <person name="Sanchez-Lopez A.S."/>
            <person name="Van Hamme J.D."/>
            <person name="Thijs S."/>
            <person name="Mcammond B.M."/>
            <person name="Stevens V."/>
            <person name="Gonzalez-Chavez M.D.C."/>
            <person name="Vangronsveld J."/>
        </authorList>
    </citation>
    <scope>NUCLEOTIDE SEQUENCE [LARGE SCALE GENOMIC DNA]</scope>
    <source>
        <strain evidence="7 8">CP3</strain>
    </source>
</reference>
<feature type="transmembrane region" description="Helical" evidence="6">
    <location>
        <begin position="12"/>
        <end position="35"/>
    </location>
</feature>
<dbReference type="InterPro" id="IPR005171">
    <property type="entry name" value="Cyt_c_oxidase_su4_prok"/>
</dbReference>
<keyword evidence="2" id="KW-1003">Cell membrane</keyword>
<keyword evidence="5 6" id="KW-0472">Membrane</keyword>